<gene>
    <name evidence="2" type="ORF">FJTKL_06230</name>
</gene>
<proteinExistence type="predicted"/>
<reference evidence="2 3" key="1">
    <citation type="submission" date="2024-03" db="EMBL/GenBank/DDBJ databases">
        <title>A high-quality draft genome sequence of Diaporthe vaccinii, a causative agent of upright dieback and viscid rot disease in cranberry plants.</title>
        <authorList>
            <person name="Sarrasin M."/>
            <person name="Lang B.F."/>
            <person name="Burger G."/>
        </authorList>
    </citation>
    <scope>NUCLEOTIDE SEQUENCE [LARGE SCALE GENOMIC DNA]</scope>
    <source>
        <strain evidence="2 3">IS7</strain>
    </source>
</reference>
<feature type="domain" description="Heterokaryon incompatibility" evidence="1">
    <location>
        <begin position="45"/>
        <end position="190"/>
    </location>
</feature>
<dbReference type="InterPro" id="IPR010730">
    <property type="entry name" value="HET"/>
</dbReference>
<dbReference type="PANTHER" id="PTHR24148">
    <property type="entry name" value="ANKYRIN REPEAT DOMAIN-CONTAINING PROTEIN 39 HOMOLOG-RELATED"/>
    <property type="match status" value="1"/>
</dbReference>
<keyword evidence="3" id="KW-1185">Reference proteome</keyword>
<name>A0ABR4DRG6_9PEZI</name>
<dbReference type="InterPro" id="IPR052895">
    <property type="entry name" value="HetReg/Transcr_Mod"/>
</dbReference>
<evidence type="ECO:0000313" key="2">
    <source>
        <dbReference type="EMBL" id="KAL2272674.1"/>
    </source>
</evidence>
<evidence type="ECO:0000313" key="3">
    <source>
        <dbReference type="Proteomes" id="UP001600888"/>
    </source>
</evidence>
<dbReference type="Proteomes" id="UP001600888">
    <property type="component" value="Unassembled WGS sequence"/>
</dbReference>
<dbReference type="EMBL" id="JBAWTH010000221">
    <property type="protein sequence ID" value="KAL2272674.1"/>
    <property type="molecule type" value="Genomic_DNA"/>
</dbReference>
<comment type="caution">
    <text evidence="2">The sequence shown here is derived from an EMBL/GenBank/DDBJ whole genome shotgun (WGS) entry which is preliminary data.</text>
</comment>
<organism evidence="2 3">
    <name type="scientific">Diaporthe vaccinii</name>
    <dbReference type="NCBI Taxonomy" id="105482"/>
    <lineage>
        <taxon>Eukaryota</taxon>
        <taxon>Fungi</taxon>
        <taxon>Dikarya</taxon>
        <taxon>Ascomycota</taxon>
        <taxon>Pezizomycotina</taxon>
        <taxon>Sordariomycetes</taxon>
        <taxon>Sordariomycetidae</taxon>
        <taxon>Diaporthales</taxon>
        <taxon>Diaporthaceae</taxon>
        <taxon>Diaporthe</taxon>
        <taxon>Diaporthe eres species complex</taxon>
    </lineage>
</organism>
<accession>A0ABR4DRG6</accession>
<sequence length="541" mass="61285">MAEKQIYRTLVEGEFRLLVLEPGPDQNPNISIRLVQCQPHFAPTYDALSYVWGDQNRKTTISLDGKPFDIAANLHWALRRARDPHETRVLWADAICINQLDLQERSQQVAMMGSIFSSARQVLVCAGDPLNDGGDEDVSSLMNGFALLWGRHPNIPALTEDNPLRTDPRWRSVATFMQLPWFRRAWVIQEVGLARDPRVLYGRCEFGYREMLRVMRWATGQMWIVQFAVPSLLVHREWHDWTQPKKPLSFIDLLNHGALLDCSDPRDHVYAFLGHPLARNQDGSPLVFPDYVKSVDQVYLDVSCMLLQRFGLRLLSSVEHQDATIKEELPSWVVRWNVSVVMNDIARYPQLYSTTPPHWAPDISKAIVGNRLELPGIILDRVSKAYCIDVRSTPEVSLRFIDVSDISRNLSWSNILGEFPHRPDASNAILKSLCARDDLDPSKLRIPENKQRFEHEVKDVGINRCLLATAKGGFGIGPLITWPGDVCCVIFGADVPFVLRPSAETSGYRLLGEAFVHGVMNGEIEGMLQSGQVVQQTITIF</sequence>
<protein>
    <recommendedName>
        <fullName evidence="1">Heterokaryon incompatibility domain-containing protein</fullName>
    </recommendedName>
</protein>
<dbReference type="Pfam" id="PF26639">
    <property type="entry name" value="Het-6_barrel"/>
    <property type="match status" value="1"/>
</dbReference>
<dbReference type="PANTHER" id="PTHR24148:SF64">
    <property type="entry name" value="HETEROKARYON INCOMPATIBILITY DOMAIN-CONTAINING PROTEIN"/>
    <property type="match status" value="1"/>
</dbReference>
<evidence type="ECO:0000259" key="1">
    <source>
        <dbReference type="Pfam" id="PF06985"/>
    </source>
</evidence>
<dbReference type="Pfam" id="PF06985">
    <property type="entry name" value="HET"/>
    <property type="match status" value="1"/>
</dbReference>